<name>A0A238ZMM4_9BACT</name>
<keyword evidence="1" id="KW-1133">Transmembrane helix</keyword>
<dbReference type="AlphaFoldDB" id="A0A238ZMM4"/>
<keyword evidence="1" id="KW-0472">Membrane</keyword>
<sequence>MTTGTHILAGVIAALYLNLPVLPAVIGSVIPDIDIKNGFPKKRNLFNTHRGITHHIAIPVTLIALSFYLKETNFSLIYKNLLSFSIGYTTHILLDTLTPLGIPYTHKFYPRISLKVFRSNKISEIIVFLALLLILTTVLNKKKLNLNSLIGEENISIINSVLK</sequence>
<dbReference type="Pfam" id="PF04307">
    <property type="entry name" value="YdjM"/>
    <property type="match status" value="1"/>
</dbReference>
<dbReference type="InterPro" id="IPR007404">
    <property type="entry name" value="YdjM-like"/>
</dbReference>
<dbReference type="Proteomes" id="UP000198405">
    <property type="component" value="Unassembled WGS sequence"/>
</dbReference>
<evidence type="ECO:0000313" key="3">
    <source>
        <dbReference type="Proteomes" id="UP000198405"/>
    </source>
</evidence>
<feature type="transmembrane region" description="Helical" evidence="1">
    <location>
        <begin position="51"/>
        <end position="69"/>
    </location>
</feature>
<protein>
    <submittedName>
        <fullName evidence="2">Inner membrane protein</fullName>
    </submittedName>
</protein>
<evidence type="ECO:0000313" key="2">
    <source>
        <dbReference type="EMBL" id="SNR84580.1"/>
    </source>
</evidence>
<keyword evidence="1" id="KW-0812">Transmembrane</keyword>
<dbReference type="EMBL" id="FZOB01000010">
    <property type="protein sequence ID" value="SNR84580.1"/>
    <property type="molecule type" value="Genomic_DNA"/>
</dbReference>
<gene>
    <name evidence="2" type="ORF">SAMN06265340_11026</name>
</gene>
<feature type="transmembrane region" description="Helical" evidence="1">
    <location>
        <begin position="81"/>
        <end position="102"/>
    </location>
</feature>
<evidence type="ECO:0000256" key="1">
    <source>
        <dbReference type="SAM" id="Phobius"/>
    </source>
</evidence>
<keyword evidence="3" id="KW-1185">Reference proteome</keyword>
<dbReference type="OrthoDB" id="5459053at2"/>
<dbReference type="RefSeq" id="WP_089323382.1">
    <property type="nucleotide sequence ID" value="NZ_FZOB01000010.1"/>
</dbReference>
<reference evidence="3" key="1">
    <citation type="submission" date="2017-06" db="EMBL/GenBank/DDBJ databases">
        <authorList>
            <person name="Varghese N."/>
            <person name="Submissions S."/>
        </authorList>
    </citation>
    <scope>NUCLEOTIDE SEQUENCE [LARGE SCALE GENOMIC DNA]</scope>
    <source>
        <strain evidence="3">DSM 15668</strain>
    </source>
</reference>
<feature type="transmembrane region" description="Helical" evidence="1">
    <location>
        <begin position="122"/>
        <end position="139"/>
    </location>
</feature>
<proteinExistence type="predicted"/>
<feature type="transmembrane region" description="Helical" evidence="1">
    <location>
        <begin position="6"/>
        <end position="30"/>
    </location>
</feature>
<accession>A0A238ZMM4</accession>
<organism evidence="2 3">
    <name type="scientific">Desulfurobacterium atlanticum</name>
    <dbReference type="NCBI Taxonomy" id="240169"/>
    <lineage>
        <taxon>Bacteria</taxon>
        <taxon>Pseudomonadati</taxon>
        <taxon>Aquificota</taxon>
        <taxon>Aquificia</taxon>
        <taxon>Desulfurobacteriales</taxon>
        <taxon>Desulfurobacteriaceae</taxon>
        <taxon>Desulfurobacterium</taxon>
    </lineage>
</organism>